<evidence type="ECO:0000259" key="1">
    <source>
        <dbReference type="Pfam" id="PF05347"/>
    </source>
</evidence>
<feature type="non-terminal residue" evidence="2">
    <location>
        <position position="1"/>
    </location>
</feature>
<dbReference type="Proteomes" id="UP000431533">
    <property type="component" value="Unassembled WGS sequence"/>
</dbReference>
<dbReference type="RefSeq" id="XP_031006802.1">
    <property type="nucleotide sequence ID" value="XM_031150158.1"/>
</dbReference>
<dbReference type="OrthoDB" id="74240at2759"/>
<keyword evidence="3" id="KW-1185">Reference proteome</keyword>
<sequence>MRSWHLLSRFYSSQAKRPSRFAEGTVSLDHPQFLQRGRALALWRTIVRGCRNISDEGTREETLRFAREEFRRNKDVRDLVCLYADPVLDIDGEDAVGGHGEVYYWALN</sequence>
<evidence type="ECO:0000313" key="2">
    <source>
        <dbReference type="EMBL" id="TVY28014.1"/>
    </source>
</evidence>
<feature type="domain" description="Complex 1 LYR protein" evidence="1">
    <location>
        <begin position="38"/>
        <end position="79"/>
    </location>
</feature>
<organism evidence="2 3">
    <name type="scientific">Lachnellula hyalina</name>
    <dbReference type="NCBI Taxonomy" id="1316788"/>
    <lineage>
        <taxon>Eukaryota</taxon>
        <taxon>Fungi</taxon>
        <taxon>Dikarya</taxon>
        <taxon>Ascomycota</taxon>
        <taxon>Pezizomycotina</taxon>
        <taxon>Leotiomycetes</taxon>
        <taxon>Helotiales</taxon>
        <taxon>Lachnaceae</taxon>
        <taxon>Lachnellula</taxon>
    </lineage>
</organism>
<accession>A0A8H8TZ80</accession>
<reference evidence="2 3" key="1">
    <citation type="submission" date="2018-05" db="EMBL/GenBank/DDBJ databases">
        <title>Genome sequencing and assembly of the regulated plant pathogen Lachnellula willkommii and related sister species for the development of diagnostic species identification markers.</title>
        <authorList>
            <person name="Giroux E."/>
            <person name="Bilodeau G."/>
        </authorList>
    </citation>
    <scope>NUCLEOTIDE SEQUENCE [LARGE SCALE GENOMIC DNA]</scope>
    <source>
        <strain evidence="2 3">CBS 185.66</strain>
    </source>
</reference>
<dbReference type="AlphaFoldDB" id="A0A8H8TZ80"/>
<dbReference type="EMBL" id="QGMH01000038">
    <property type="protein sequence ID" value="TVY28014.1"/>
    <property type="molecule type" value="Genomic_DNA"/>
</dbReference>
<proteinExistence type="predicted"/>
<name>A0A8H8TZ80_9HELO</name>
<dbReference type="Pfam" id="PF05347">
    <property type="entry name" value="Complex1_LYR"/>
    <property type="match status" value="1"/>
</dbReference>
<dbReference type="GeneID" id="41985407"/>
<protein>
    <submittedName>
        <fullName evidence="2">LYR motif-containing protein</fullName>
    </submittedName>
</protein>
<comment type="caution">
    <text evidence="2">The sequence shown here is derived from an EMBL/GenBank/DDBJ whole genome shotgun (WGS) entry which is preliminary data.</text>
</comment>
<gene>
    <name evidence="2" type="primary">lyrm2</name>
    <name evidence="2" type="ORF">LHYA1_G005209</name>
</gene>
<evidence type="ECO:0000313" key="3">
    <source>
        <dbReference type="Proteomes" id="UP000431533"/>
    </source>
</evidence>
<dbReference type="InterPro" id="IPR008011">
    <property type="entry name" value="Complex1_LYR_dom"/>
</dbReference>